<dbReference type="PANTHER" id="PTHR45008">
    <property type="entry name" value="PTS SYSTEM GLUCOSE-SPECIFIC EIIA COMPONENT"/>
    <property type="match status" value="1"/>
</dbReference>
<dbReference type="PANTHER" id="PTHR45008:SF1">
    <property type="entry name" value="PTS SYSTEM GLUCOSE-SPECIFIC EIIA COMPONENT"/>
    <property type="match status" value="1"/>
</dbReference>
<evidence type="ECO:0000256" key="6">
    <source>
        <dbReference type="ARBA" id="ARBA00022777"/>
    </source>
</evidence>
<evidence type="ECO:0000256" key="4">
    <source>
        <dbReference type="ARBA" id="ARBA00022679"/>
    </source>
</evidence>
<dbReference type="FunFam" id="2.70.70.10:FF:000001">
    <property type="entry name" value="PTS system glucose-specific IIA component"/>
    <property type="match status" value="1"/>
</dbReference>
<dbReference type="GO" id="GO:0016301">
    <property type="term" value="F:kinase activity"/>
    <property type="evidence" value="ECO:0007669"/>
    <property type="project" value="UniProtKB-KW"/>
</dbReference>
<accession>A0A3M8CBM7</accession>
<keyword evidence="3 8" id="KW-0762">Sugar transport</keyword>
<evidence type="ECO:0000256" key="2">
    <source>
        <dbReference type="ARBA" id="ARBA00022448"/>
    </source>
</evidence>
<proteinExistence type="predicted"/>
<evidence type="ECO:0000313" key="9">
    <source>
        <dbReference type="Proteomes" id="UP000281915"/>
    </source>
</evidence>
<evidence type="ECO:0000256" key="5">
    <source>
        <dbReference type="ARBA" id="ARBA00022683"/>
    </source>
</evidence>
<dbReference type="Proteomes" id="UP000281915">
    <property type="component" value="Unassembled WGS sequence"/>
</dbReference>
<dbReference type="AlphaFoldDB" id="A0A3M8CBM7"/>
<gene>
    <name evidence="8" type="ORF">EDM58_21240</name>
</gene>
<name>A0A3M8CBM7_9BACL</name>
<dbReference type="InterPro" id="IPR011055">
    <property type="entry name" value="Dup_hybrid_motif"/>
</dbReference>
<comment type="subcellular location">
    <subcellularLocation>
        <location evidence="1">Cytoplasm</location>
    </subcellularLocation>
</comment>
<dbReference type="SUPFAM" id="SSF51261">
    <property type="entry name" value="Duplicated hybrid motif"/>
    <property type="match status" value="1"/>
</dbReference>
<evidence type="ECO:0000259" key="7">
    <source>
        <dbReference type="PROSITE" id="PS51093"/>
    </source>
</evidence>
<dbReference type="PROSITE" id="PS00371">
    <property type="entry name" value="PTS_EIIA_TYPE_1_HIS"/>
    <property type="match status" value="1"/>
</dbReference>
<dbReference type="EMBL" id="RHHT01000057">
    <property type="protein sequence ID" value="RNB73136.1"/>
    <property type="molecule type" value="Genomic_DNA"/>
</dbReference>
<keyword evidence="6" id="KW-0418">Kinase</keyword>
<evidence type="ECO:0000313" key="8">
    <source>
        <dbReference type="EMBL" id="RNB73136.1"/>
    </source>
</evidence>
<dbReference type="Pfam" id="PF00358">
    <property type="entry name" value="PTS_EIIA_1"/>
    <property type="match status" value="1"/>
</dbReference>
<evidence type="ECO:0000256" key="3">
    <source>
        <dbReference type="ARBA" id="ARBA00022597"/>
    </source>
</evidence>
<sequence>MLFRLFSRNNPQKEINVLAPLTGSVLPLSLVPDPVFSQDVLGKGVAISPTDELLTSPLTGRVTHLFPTHHAIAITSDCGLELLLHIGIDTVKRKGEGFSAVVSTGDRVTAGDALIRFDRMLLQKAGFSLVTPVILTNPDAISRLEVTANEQVTAGKDTLMRILQK</sequence>
<organism evidence="8 9">
    <name type="scientific">Brevibacillus panacihumi</name>
    <dbReference type="NCBI Taxonomy" id="497735"/>
    <lineage>
        <taxon>Bacteria</taxon>
        <taxon>Bacillati</taxon>
        <taxon>Bacillota</taxon>
        <taxon>Bacilli</taxon>
        <taxon>Bacillales</taxon>
        <taxon>Paenibacillaceae</taxon>
        <taxon>Brevibacillus</taxon>
    </lineage>
</organism>
<dbReference type="NCBIfam" id="TIGR00830">
    <property type="entry name" value="PTBA"/>
    <property type="match status" value="1"/>
</dbReference>
<dbReference type="GO" id="GO:0009401">
    <property type="term" value="P:phosphoenolpyruvate-dependent sugar phosphotransferase system"/>
    <property type="evidence" value="ECO:0007669"/>
    <property type="project" value="UniProtKB-KW"/>
</dbReference>
<dbReference type="RefSeq" id="WP_122915106.1">
    <property type="nucleotide sequence ID" value="NZ_JBNNOX010000011.1"/>
</dbReference>
<feature type="domain" description="PTS EIIA type-1" evidence="7">
    <location>
        <begin position="33"/>
        <end position="137"/>
    </location>
</feature>
<dbReference type="GO" id="GO:0005737">
    <property type="term" value="C:cytoplasm"/>
    <property type="evidence" value="ECO:0007669"/>
    <property type="project" value="UniProtKB-SubCell"/>
</dbReference>
<evidence type="ECO:0000256" key="1">
    <source>
        <dbReference type="ARBA" id="ARBA00004496"/>
    </source>
</evidence>
<keyword evidence="2" id="KW-0813">Transport</keyword>
<comment type="caution">
    <text evidence="8">The sequence shown here is derived from an EMBL/GenBank/DDBJ whole genome shotgun (WGS) entry which is preliminary data.</text>
</comment>
<dbReference type="InterPro" id="IPR001127">
    <property type="entry name" value="PTS_EIIA_1_perm"/>
</dbReference>
<keyword evidence="4" id="KW-0808">Transferase</keyword>
<dbReference type="InterPro" id="IPR050890">
    <property type="entry name" value="PTS_EIIA_component"/>
</dbReference>
<protein>
    <submittedName>
        <fullName evidence="8">PTS glucose transporter subunit IIA</fullName>
    </submittedName>
</protein>
<keyword evidence="5" id="KW-0598">Phosphotransferase system</keyword>
<dbReference type="Gene3D" id="2.70.70.10">
    <property type="entry name" value="Glucose Permease (Domain IIA)"/>
    <property type="match status" value="1"/>
</dbReference>
<reference evidence="8 9" key="1">
    <citation type="submission" date="2018-10" db="EMBL/GenBank/DDBJ databases">
        <title>Phylogenomics of Brevibacillus.</title>
        <authorList>
            <person name="Dunlap C."/>
        </authorList>
    </citation>
    <scope>NUCLEOTIDE SEQUENCE [LARGE SCALE GENOMIC DNA]</scope>
    <source>
        <strain evidence="8 9">JCM 15085</strain>
    </source>
</reference>
<dbReference type="PROSITE" id="PS51093">
    <property type="entry name" value="PTS_EIIA_TYPE_1"/>
    <property type="match status" value="1"/>
</dbReference>